<evidence type="ECO:0000313" key="3">
    <source>
        <dbReference type="EMBL" id="KAK5087588.1"/>
    </source>
</evidence>
<feature type="domain" description="Nudix hydrolase" evidence="2">
    <location>
        <begin position="45"/>
        <end position="161"/>
    </location>
</feature>
<keyword evidence="4" id="KW-1185">Reference proteome</keyword>
<sequence>MDTTDATPVPSQSFEYGIHPSLDQFSVPYKTYLSDVPKDPSRNIYGWIVVGAVVFDSDGRILLIQRSSKDFSPNLCEIPGGGCEEVDESIIHTVVRELREETRLQARSVGPMVGVGYCFPISTGKIAYPNEHQNHVWVTEQDVRAGRVAAVELKFTSAAQERAILEAFELRKGVQE</sequence>
<dbReference type="InterPro" id="IPR020084">
    <property type="entry name" value="NUDIX_hydrolase_CS"/>
</dbReference>
<dbReference type="Proteomes" id="UP001345013">
    <property type="component" value="Unassembled WGS sequence"/>
</dbReference>
<dbReference type="PANTHER" id="PTHR43736">
    <property type="entry name" value="ADP-RIBOSE PYROPHOSPHATASE"/>
    <property type="match status" value="1"/>
</dbReference>
<dbReference type="SUPFAM" id="SSF55811">
    <property type="entry name" value="Nudix"/>
    <property type="match status" value="1"/>
</dbReference>
<evidence type="ECO:0000256" key="1">
    <source>
        <dbReference type="ARBA" id="ARBA00022801"/>
    </source>
</evidence>
<reference evidence="3 4" key="1">
    <citation type="submission" date="2023-08" db="EMBL/GenBank/DDBJ databases">
        <title>Black Yeasts Isolated from many extreme environments.</title>
        <authorList>
            <person name="Coleine C."/>
            <person name="Stajich J.E."/>
            <person name="Selbmann L."/>
        </authorList>
    </citation>
    <scope>NUCLEOTIDE SEQUENCE [LARGE SCALE GENOMIC DNA]</scope>
    <source>
        <strain evidence="3 4">CCFEE 5885</strain>
    </source>
</reference>
<dbReference type="PROSITE" id="PS00893">
    <property type="entry name" value="NUDIX_BOX"/>
    <property type="match status" value="1"/>
</dbReference>
<dbReference type="Pfam" id="PF00293">
    <property type="entry name" value="NUDIX"/>
    <property type="match status" value="1"/>
</dbReference>
<evidence type="ECO:0000259" key="2">
    <source>
        <dbReference type="PROSITE" id="PS51462"/>
    </source>
</evidence>
<dbReference type="CDD" id="cd02883">
    <property type="entry name" value="NUDIX_Hydrolase"/>
    <property type="match status" value="1"/>
</dbReference>
<comment type="caution">
    <text evidence="3">The sequence shown here is derived from an EMBL/GenBank/DDBJ whole genome shotgun (WGS) entry which is preliminary data.</text>
</comment>
<name>A0ABR0K6I6_9EURO</name>
<dbReference type="PROSITE" id="PS51462">
    <property type="entry name" value="NUDIX"/>
    <property type="match status" value="1"/>
</dbReference>
<proteinExistence type="predicted"/>
<keyword evidence="1" id="KW-0378">Hydrolase</keyword>
<gene>
    <name evidence="3" type="ORF">LTR24_006548</name>
</gene>
<protein>
    <recommendedName>
        <fullName evidence="2">Nudix hydrolase domain-containing protein</fullName>
    </recommendedName>
</protein>
<dbReference type="PANTHER" id="PTHR43736:SF1">
    <property type="entry name" value="DIHYDRONEOPTERIN TRIPHOSPHATE DIPHOSPHATASE"/>
    <property type="match status" value="1"/>
</dbReference>
<accession>A0ABR0K6I6</accession>
<dbReference type="EMBL" id="JAVRRG010000086">
    <property type="protein sequence ID" value="KAK5087588.1"/>
    <property type="molecule type" value="Genomic_DNA"/>
</dbReference>
<dbReference type="InterPro" id="IPR000086">
    <property type="entry name" value="NUDIX_hydrolase_dom"/>
</dbReference>
<dbReference type="InterPro" id="IPR015797">
    <property type="entry name" value="NUDIX_hydrolase-like_dom_sf"/>
</dbReference>
<dbReference type="Gene3D" id="3.90.79.10">
    <property type="entry name" value="Nucleoside Triphosphate Pyrophosphohydrolase"/>
    <property type="match status" value="1"/>
</dbReference>
<evidence type="ECO:0000313" key="4">
    <source>
        <dbReference type="Proteomes" id="UP001345013"/>
    </source>
</evidence>
<organism evidence="3 4">
    <name type="scientific">Lithohypha guttulata</name>
    <dbReference type="NCBI Taxonomy" id="1690604"/>
    <lineage>
        <taxon>Eukaryota</taxon>
        <taxon>Fungi</taxon>
        <taxon>Dikarya</taxon>
        <taxon>Ascomycota</taxon>
        <taxon>Pezizomycotina</taxon>
        <taxon>Eurotiomycetes</taxon>
        <taxon>Chaetothyriomycetidae</taxon>
        <taxon>Chaetothyriales</taxon>
        <taxon>Trichomeriaceae</taxon>
        <taxon>Lithohypha</taxon>
    </lineage>
</organism>